<keyword evidence="7" id="KW-0175">Coiled coil</keyword>
<keyword evidence="4 9" id="KW-0812">Transmembrane</keyword>
<evidence type="ECO:0000256" key="8">
    <source>
        <dbReference type="ARBA" id="ARBA00023136"/>
    </source>
</evidence>
<evidence type="ECO:0000256" key="6">
    <source>
        <dbReference type="ARBA" id="ARBA00022989"/>
    </source>
</evidence>
<evidence type="ECO:0000256" key="9">
    <source>
        <dbReference type="SAM" id="Phobius"/>
    </source>
</evidence>
<proteinExistence type="inferred from homology"/>
<dbReference type="AlphaFoldDB" id="A0AAF0EI15"/>
<dbReference type="EMBL" id="CP119894">
    <property type="protein sequence ID" value="WFD26907.1"/>
    <property type="molecule type" value="Genomic_DNA"/>
</dbReference>
<evidence type="ECO:0000259" key="10">
    <source>
        <dbReference type="Pfam" id="PF10496"/>
    </source>
</evidence>
<dbReference type="PANTHER" id="PTHR15959:SF0">
    <property type="entry name" value="SYNTAXIN-18"/>
    <property type="match status" value="1"/>
</dbReference>
<evidence type="ECO:0000313" key="11">
    <source>
        <dbReference type="EMBL" id="WFD26907.1"/>
    </source>
</evidence>
<evidence type="ECO:0000256" key="4">
    <source>
        <dbReference type="ARBA" id="ARBA00022692"/>
    </source>
</evidence>
<dbReference type="GO" id="GO:0015031">
    <property type="term" value="P:protein transport"/>
    <property type="evidence" value="ECO:0007669"/>
    <property type="project" value="UniProtKB-KW"/>
</dbReference>
<sequence length="363" mass="40811">MSPCVPPVVDETGVFRELVQAQGDVVEKNPPKKELDPVTVKQREAASLWLKEAHAIKRHIVSLFQFLSTIRRPYLNVSTKGKPLLESEVVQADPLGGALAKWQHTSSLTEAERDEVDFQVQLIIKQCLDRVQELEHGENLRYQAIEKALTRANVTSFSPLNLFQSSALKKQRTASHTLHAHHMAVTQYLSEQLAHASSVQAMLQQRRVAAQRQRYEKLADSAKASLQNAQPGVSDEFLQGSIGAMGQQGVDVAQELTQEQLHMFEEEASALVESLQADLAAVQHAEQQLQDISMLQTRIVQHLQEQNEHIDTLLTDAGTHGEQVARGNEQLQKTKERNRQANRWLSIFFLVSGLVLLFMHYLD</sequence>
<evidence type="ECO:0000313" key="12">
    <source>
        <dbReference type="Proteomes" id="UP001213623"/>
    </source>
</evidence>
<evidence type="ECO:0000256" key="5">
    <source>
        <dbReference type="ARBA" id="ARBA00022927"/>
    </source>
</evidence>
<accession>A0AAF0EI15</accession>
<reference evidence="11" key="1">
    <citation type="submission" date="2023-03" db="EMBL/GenBank/DDBJ databases">
        <title>Mating type loci evolution in Malassezia.</title>
        <authorList>
            <person name="Coelho M.A."/>
        </authorList>
    </citation>
    <scope>NUCLEOTIDE SEQUENCE</scope>
    <source>
        <strain evidence="11">CBS 9557</strain>
    </source>
</reference>
<evidence type="ECO:0000256" key="7">
    <source>
        <dbReference type="ARBA" id="ARBA00023054"/>
    </source>
</evidence>
<evidence type="ECO:0000256" key="3">
    <source>
        <dbReference type="ARBA" id="ARBA00022448"/>
    </source>
</evidence>
<dbReference type="GO" id="GO:0031201">
    <property type="term" value="C:SNARE complex"/>
    <property type="evidence" value="ECO:0007669"/>
    <property type="project" value="TreeGrafter"/>
</dbReference>
<dbReference type="GO" id="GO:0005783">
    <property type="term" value="C:endoplasmic reticulum"/>
    <property type="evidence" value="ECO:0007669"/>
    <property type="project" value="TreeGrafter"/>
</dbReference>
<keyword evidence="8 9" id="KW-0472">Membrane</keyword>
<dbReference type="PANTHER" id="PTHR15959">
    <property type="entry name" value="SYNTAXIN-18"/>
    <property type="match status" value="1"/>
</dbReference>
<evidence type="ECO:0000256" key="2">
    <source>
        <dbReference type="ARBA" id="ARBA00009063"/>
    </source>
</evidence>
<keyword evidence="5" id="KW-0653">Protein transport</keyword>
<keyword evidence="3" id="KW-0813">Transport</keyword>
<organism evidence="11 12">
    <name type="scientific">Malassezia nana</name>
    <dbReference type="NCBI Taxonomy" id="180528"/>
    <lineage>
        <taxon>Eukaryota</taxon>
        <taxon>Fungi</taxon>
        <taxon>Dikarya</taxon>
        <taxon>Basidiomycota</taxon>
        <taxon>Ustilaginomycotina</taxon>
        <taxon>Malasseziomycetes</taxon>
        <taxon>Malasseziales</taxon>
        <taxon>Malasseziaceae</taxon>
        <taxon>Malassezia</taxon>
    </lineage>
</organism>
<comment type="subcellular location">
    <subcellularLocation>
        <location evidence="1">Membrane</location>
        <topology evidence="1">Single-pass type IV membrane protein</topology>
    </subcellularLocation>
</comment>
<dbReference type="Proteomes" id="UP001213623">
    <property type="component" value="Chromosome 3"/>
</dbReference>
<dbReference type="GO" id="GO:0006890">
    <property type="term" value="P:retrograde vesicle-mediated transport, Golgi to endoplasmic reticulum"/>
    <property type="evidence" value="ECO:0007669"/>
    <property type="project" value="TreeGrafter"/>
</dbReference>
<dbReference type="InterPro" id="IPR019529">
    <property type="entry name" value="Syntaxin-18_N"/>
</dbReference>
<gene>
    <name evidence="11" type="ORF">MNAN1_001896</name>
</gene>
<protein>
    <recommendedName>
        <fullName evidence="10">SNARE-complex protein Syntaxin-18 N-terminal domain-containing protein</fullName>
    </recommendedName>
</protein>
<feature type="transmembrane region" description="Helical" evidence="9">
    <location>
        <begin position="344"/>
        <end position="362"/>
    </location>
</feature>
<dbReference type="Gene3D" id="1.20.5.110">
    <property type="match status" value="1"/>
</dbReference>
<name>A0AAF0EI15_9BASI</name>
<keyword evidence="6 9" id="KW-1133">Transmembrane helix</keyword>
<comment type="similarity">
    <text evidence="2">Belongs to the syntaxin family.</text>
</comment>
<dbReference type="Pfam" id="PF10496">
    <property type="entry name" value="Syntaxin-18_N"/>
    <property type="match status" value="1"/>
</dbReference>
<feature type="domain" description="SNARE-complex protein Syntaxin-18 N-terminal" evidence="10">
    <location>
        <begin position="10"/>
        <end position="80"/>
    </location>
</feature>
<keyword evidence="12" id="KW-1185">Reference proteome</keyword>
<evidence type="ECO:0000256" key="1">
    <source>
        <dbReference type="ARBA" id="ARBA00004211"/>
    </source>
</evidence>